<keyword evidence="1" id="KW-0812">Transmembrane</keyword>
<reference evidence="3 4" key="1">
    <citation type="submission" date="2017-06" db="EMBL/GenBank/DDBJ databases">
        <authorList>
            <consortium name="Pathogen Informatics"/>
        </authorList>
    </citation>
    <scope>NUCLEOTIDE SEQUENCE [LARGE SCALE GENOMIC DNA]</scope>
    <source>
        <strain evidence="3 4">NCTC10570</strain>
    </source>
</reference>
<dbReference type="PANTHER" id="PTHR31302">
    <property type="entry name" value="TRANSMEMBRANE PROTEIN WITH METALLOPHOSPHOESTERASE DOMAIN-RELATED"/>
    <property type="match status" value="1"/>
</dbReference>
<organism evidence="3 4">
    <name type="scientific">Megamonas hypermegale</name>
    <dbReference type="NCBI Taxonomy" id="158847"/>
    <lineage>
        <taxon>Bacteria</taxon>
        <taxon>Bacillati</taxon>
        <taxon>Bacillota</taxon>
        <taxon>Negativicutes</taxon>
        <taxon>Selenomonadales</taxon>
        <taxon>Selenomonadaceae</taxon>
        <taxon>Megamonas</taxon>
    </lineage>
</organism>
<name>A0A239U6N0_9FIRM</name>
<evidence type="ECO:0000313" key="3">
    <source>
        <dbReference type="EMBL" id="SNV05535.1"/>
    </source>
</evidence>
<sequence length="380" mass="42784">MFAVMTIGCLLCITALSFLLSGEIFSHSIKKSARKKMLGINLVVTVLFFVLYPGILTKDFGGVLTKITILWFMLQIFLIILAVIIKVLRLIYEKTSGTPVDESRRRFLRGCIWVPAIAGSLYGGLYEYGRIEFTNVDIDAGEYTRLSKLKIAQLSDVHLGQFFSVRHLQEVLIQIIQQKADMLVLTGDIFDSTKGSDNDEAIKLLNAYAQFFPFGVYMCWGNHEHLRGIDHLKEELSKTNIKVLNNESVKIFSGDKPLYILGVDFLNGDMTPNVVQAREKYVAKAMENVPENAYKILLAHHSIFLDEAFKNKINLTLTGHTHGGQFGFMGIPLLPMFKYMSGKFEQDGCIGYVSRGAGSWFPFRIGCPPEVTFFNFKVKG</sequence>
<dbReference type="PANTHER" id="PTHR31302:SF0">
    <property type="entry name" value="TRANSMEMBRANE PROTEIN WITH METALLOPHOSPHOESTERASE DOMAIN"/>
    <property type="match status" value="1"/>
</dbReference>
<dbReference type="eggNOG" id="COG1408">
    <property type="taxonomic scope" value="Bacteria"/>
</dbReference>
<protein>
    <submittedName>
        <fullName evidence="3">Uncharacterized metallophosphoesterase Cj0846</fullName>
        <ecNumber evidence="3">3.1.-.-</ecNumber>
    </submittedName>
</protein>
<dbReference type="InterPro" id="IPR004843">
    <property type="entry name" value="Calcineurin-like_PHP"/>
</dbReference>
<accession>A0A239U6N0</accession>
<feature type="transmembrane region" description="Helical" evidence="1">
    <location>
        <begin position="107"/>
        <end position="126"/>
    </location>
</feature>
<dbReference type="Proteomes" id="UP000215383">
    <property type="component" value="Chromosome 1"/>
</dbReference>
<dbReference type="Gene3D" id="3.60.21.10">
    <property type="match status" value="1"/>
</dbReference>
<evidence type="ECO:0000256" key="1">
    <source>
        <dbReference type="SAM" id="Phobius"/>
    </source>
</evidence>
<dbReference type="AlphaFoldDB" id="A0A239U6N0"/>
<gene>
    <name evidence="3" type="ORF">SAMEA4364220_02177</name>
</gene>
<evidence type="ECO:0000313" key="4">
    <source>
        <dbReference type="Proteomes" id="UP000215383"/>
    </source>
</evidence>
<dbReference type="Pfam" id="PF00149">
    <property type="entry name" value="Metallophos"/>
    <property type="match status" value="1"/>
</dbReference>
<keyword evidence="1" id="KW-0472">Membrane</keyword>
<feature type="transmembrane region" description="Helical" evidence="1">
    <location>
        <begin position="37"/>
        <end position="55"/>
    </location>
</feature>
<keyword evidence="1" id="KW-1133">Transmembrane helix</keyword>
<dbReference type="EMBL" id="LT906446">
    <property type="protein sequence ID" value="SNV05535.1"/>
    <property type="molecule type" value="Genomic_DNA"/>
</dbReference>
<dbReference type="GO" id="GO:0016787">
    <property type="term" value="F:hydrolase activity"/>
    <property type="evidence" value="ECO:0007669"/>
    <property type="project" value="UniProtKB-KW"/>
</dbReference>
<feature type="transmembrane region" description="Helical" evidence="1">
    <location>
        <begin position="67"/>
        <end position="87"/>
    </location>
</feature>
<dbReference type="InterPro" id="IPR051158">
    <property type="entry name" value="Metallophosphoesterase_sf"/>
</dbReference>
<dbReference type="SUPFAM" id="SSF56300">
    <property type="entry name" value="Metallo-dependent phosphatases"/>
    <property type="match status" value="1"/>
</dbReference>
<proteinExistence type="predicted"/>
<keyword evidence="4" id="KW-1185">Reference proteome</keyword>
<feature type="transmembrane region" description="Helical" evidence="1">
    <location>
        <begin position="6"/>
        <end position="25"/>
    </location>
</feature>
<feature type="domain" description="Calcineurin-like phosphoesterase" evidence="2">
    <location>
        <begin position="149"/>
        <end position="323"/>
    </location>
</feature>
<dbReference type="InterPro" id="IPR029052">
    <property type="entry name" value="Metallo-depent_PP-like"/>
</dbReference>
<evidence type="ECO:0000259" key="2">
    <source>
        <dbReference type="Pfam" id="PF00149"/>
    </source>
</evidence>
<dbReference type="EC" id="3.1.-.-" evidence="3"/>
<dbReference type="CDD" id="cd07385">
    <property type="entry name" value="MPP_YkuE_C"/>
    <property type="match status" value="1"/>
</dbReference>
<keyword evidence="3" id="KW-0378">Hydrolase</keyword>